<feature type="transmembrane region" description="Helical" evidence="1">
    <location>
        <begin position="108"/>
        <end position="130"/>
    </location>
</feature>
<feature type="transmembrane region" description="Helical" evidence="1">
    <location>
        <begin position="79"/>
        <end position="101"/>
    </location>
</feature>
<sequence length="409" mass="46156">MVLRTCTSTTESAEITLRCDMWEVVTEKWTAQQRVHVMKENVNGHRVTIEKRTEYTFPDWPALDQRQLAPFKYSAADTVITIIAAIRNVLSKICAILCAILSQHLKKILGCFIVVIGTFFAVFVPCLYASRSVPDYILDHSIAINTEVATILRNASAVDLQLGRMIYEADNVKTLKEHILFSGLTRKTDVISSILLGNEIMTTLGREIDSFGFQLQWMGAELYDAHDNALFHLRRRPELPRSTWHRRLLLQTKQPTLQEVREGLIRETRLHEGRLGFRKDAADAIATHLGELRRHLANAETALAHSRRRQEDVLESMGDATWRGTWRARFGALPAADVARDIETAEASLARIRELRAFAAGVPVGSVQDGMRRALDCLRGLGRRIRRLGLGSGSGRQILRRSRRRGAEG</sequence>
<keyword evidence="1" id="KW-1133">Transmembrane helix</keyword>
<evidence type="ECO:0000313" key="2">
    <source>
        <dbReference type="EMBL" id="KAK8079753.1"/>
    </source>
</evidence>
<dbReference type="GeneID" id="92044946"/>
<name>A0ABR1W8E3_9PEZI</name>
<protein>
    <submittedName>
        <fullName evidence="2">Uncharacterized protein</fullName>
    </submittedName>
</protein>
<accession>A0ABR1W8E3</accession>
<proteinExistence type="predicted"/>
<organism evidence="2 3">
    <name type="scientific">Apiospora hydei</name>
    <dbReference type="NCBI Taxonomy" id="1337664"/>
    <lineage>
        <taxon>Eukaryota</taxon>
        <taxon>Fungi</taxon>
        <taxon>Dikarya</taxon>
        <taxon>Ascomycota</taxon>
        <taxon>Pezizomycotina</taxon>
        <taxon>Sordariomycetes</taxon>
        <taxon>Xylariomycetidae</taxon>
        <taxon>Amphisphaeriales</taxon>
        <taxon>Apiosporaceae</taxon>
        <taxon>Apiospora</taxon>
    </lineage>
</organism>
<keyword evidence="1" id="KW-0812">Transmembrane</keyword>
<evidence type="ECO:0000313" key="3">
    <source>
        <dbReference type="Proteomes" id="UP001433268"/>
    </source>
</evidence>
<gene>
    <name evidence="2" type="ORF">PG997_007571</name>
</gene>
<keyword evidence="3" id="KW-1185">Reference proteome</keyword>
<evidence type="ECO:0000256" key="1">
    <source>
        <dbReference type="SAM" id="Phobius"/>
    </source>
</evidence>
<dbReference type="RefSeq" id="XP_066667228.1">
    <property type="nucleotide sequence ID" value="XM_066811886.1"/>
</dbReference>
<dbReference type="Proteomes" id="UP001433268">
    <property type="component" value="Unassembled WGS sequence"/>
</dbReference>
<comment type="caution">
    <text evidence="2">The sequence shown here is derived from an EMBL/GenBank/DDBJ whole genome shotgun (WGS) entry which is preliminary data.</text>
</comment>
<keyword evidence="1" id="KW-0472">Membrane</keyword>
<reference evidence="2 3" key="1">
    <citation type="submission" date="2023-01" db="EMBL/GenBank/DDBJ databases">
        <title>Analysis of 21 Apiospora genomes using comparative genomics revels a genus with tremendous synthesis potential of carbohydrate active enzymes and secondary metabolites.</title>
        <authorList>
            <person name="Sorensen T."/>
        </authorList>
    </citation>
    <scope>NUCLEOTIDE SEQUENCE [LARGE SCALE GENOMIC DNA]</scope>
    <source>
        <strain evidence="2 3">CBS 114990</strain>
    </source>
</reference>
<dbReference type="EMBL" id="JAQQWN010000006">
    <property type="protein sequence ID" value="KAK8079753.1"/>
    <property type="molecule type" value="Genomic_DNA"/>
</dbReference>